<name>A0A1N7LBV8_9BACT</name>
<reference evidence="2" key="1">
    <citation type="submission" date="2017-01" db="EMBL/GenBank/DDBJ databases">
        <authorList>
            <person name="Varghese N."/>
            <person name="Submissions S."/>
        </authorList>
    </citation>
    <scope>NUCLEOTIDE SEQUENCE [LARGE SCALE GENOMIC DNA]</scope>
    <source>
        <strain evidence="2">DSM 46698</strain>
    </source>
</reference>
<accession>A0A1N7LBV8</accession>
<evidence type="ECO:0000313" key="2">
    <source>
        <dbReference type="Proteomes" id="UP000186026"/>
    </source>
</evidence>
<dbReference type="AlphaFoldDB" id="A0A1N7LBV8"/>
<protein>
    <recommendedName>
        <fullName evidence="3">BNR repeat-containing family member</fullName>
    </recommendedName>
</protein>
<dbReference type="EMBL" id="FTOP01000003">
    <property type="protein sequence ID" value="SIS71279.1"/>
    <property type="molecule type" value="Genomic_DNA"/>
</dbReference>
<dbReference type="STRING" id="529505.SAMN05421761_103205"/>
<organism evidence="1 2">
    <name type="scientific">Belliella pelovolcani</name>
    <dbReference type="NCBI Taxonomy" id="529505"/>
    <lineage>
        <taxon>Bacteria</taxon>
        <taxon>Pseudomonadati</taxon>
        <taxon>Bacteroidota</taxon>
        <taxon>Cytophagia</taxon>
        <taxon>Cytophagales</taxon>
        <taxon>Cyclobacteriaceae</taxon>
        <taxon>Belliella</taxon>
    </lineage>
</organism>
<proteinExistence type="predicted"/>
<sequence>MSMKFSILLIVFISLMLFSCLGDETETKPIVEDETGWIKHPFYQHDFKAMRGVFELDNHILTLHDFGYGAKTYHKLEDSVEAVFLNLNVAHYPGKLHKHSDRSFPINEKYLPVSFVELPNTIFVYSLTKPMNPVTAMGGLEIKGEDIDPEFRQFSTLGSSRGNTISLNEDYLFLAYEVKNNNARPLKFALIELKENTEGIGVGVEVVSIQTIDAPQREDLVGNQFLSVISVNDGFIVTTFFSLFKWRFDGTIKEFERDPIDRDGFERYTTSFLINDPNTNVILCAETSTFLDSYYSTDNGETWDILRNFVSNVDFVTLDILNFYNFKGNLYGTYNSQIFQISISPNQLIVNELDNSGLVGNKITGISSYHKDSLVMVSTRSGAFYKPSADFLKPKINDSMGLFSGGF</sequence>
<dbReference type="Proteomes" id="UP000186026">
    <property type="component" value="Unassembled WGS sequence"/>
</dbReference>
<keyword evidence="2" id="KW-1185">Reference proteome</keyword>
<evidence type="ECO:0008006" key="3">
    <source>
        <dbReference type="Google" id="ProtNLM"/>
    </source>
</evidence>
<evidence type="ECO:0000313" key="1">
    <source>
        <dbReference type="EMBL" id="SIS71279.1"/>
    </source>
</evidence>
<dbReference type="PROSITE" id="PS51257">
    <property type="entry name" value="PROKAR_LIPOPROTEIN"/>
    <property type="match status" value="1"/>
</dbReference>
<gene>
    <name evidence="1" type="ORF">SAMN05421761_103205</name>
</gene>